<dbReference type="Proteomes" id="UP001153334">
    <property type="component" value="Unassembled WGS sequence"/>
</dbReference>
<dbReference type="EMBL" id="JAPESX010001031">
    <property type="protein sequence ID" value="KAJ8118168.1"/>
    <property type="molecule type" value="Genomic_DNA"/>
</dbReference>
<name>A0ACC2ISX4_9PEZI</name>
<sequence>MVAMLVERGNMKWDTPISSILPSFDHWDESVRNKSNVIHFLAHKSGLAPKNDVWNIEFGQTTMDRSHAMPTINTLDKLSNLGEKFQYNNWGYAIADEIITTLSGQFSWGTALKMSIFEPLGMSRTITSSKSDLDNRAEPYQALSNHTPHRLEPRPQFEDGKIMQGAVGVQSCVRDLLIYYKALLSGLEYQTEHNTTCSPDNPLVQVPTLLQAHSKMPELPSSNENSYALGWARTELPAPLGSIGLNPTYVPNMPLVGEGLREPKLCFWHQGSNMCSLHFVALLPDTSTAVVVLSNGLANNDVSDWIGQLLLQTILDVPEPVDYLKLAKISAQNSNARWPKMISDLTQKRTAGTITPLPPSSYVGQFYNKIKTFHIEVQHEDSQLQLCFQGNHQFWYDMEHYEDDIFTWVITRDENAKRGRFPVTWPDFYKIKFQRGDGGRIDGLIWQHDGHSPDGEAFFRSVREPTLSASHET</sequence>
<gene>
    <name evidence="1" type="ORF">ONZ43_g4045</name>
</gene>
<evidence type="ECO:0000313" key="1">
    <source>
        <dbReference type="EMBL" id="KAJ8118168.1"/>
    </source>
</evidence>
<protein>
    <submittedName>
        <fullName evidence="1">Uncharacterized protein</fullName>
    </submittedName>
</protein>
<proteinExistence type="predicted"/>
<reference evidence="1" key="1">
    <citation type="submission" date="2022-11" db="EMBL/GenBank/DDBJ databases">
        <title>Genome Sequence of Nemania bipapillata.</title>
        <authorList>
            <person name="Buettner E."/>
        </authorList>
    </citation>
    <scope>NUCLEOTIDE SEQUENCE</scope>
    <source>
        <strain evidence="1">CP14</strain>
    </source>
</reference>
<accession>A0ACC2ISX4</accession>
<evidence type="ECO:0000313" key="2">
    <source>
        <dbReference type="Proteomes" id="UP001153334"/>
    </source>
</evidence>
<organism evidence="1 2">
    <name type="scientific">Nemania bipapillata</name>
    <dbReference type="NCBI Taxonomy" id="110536"/>
    <lineage>
        <taxon>Eukaryota</taxon>
        <taxon>Fungi</taxon>
        <taxon>Dikarya</taxon>
        <taxon>Ascomycota</taxon>
        <taxon>Pezizomycotina</taxon>
        <taxon>Sordariomycetes</taxon>
        <taxon>Xylariomycetidae</taxon>
        <taxon>Xylariales</taxon>
        <taxon>Xylariaceae</taxon>
        <taxon>Nemania</taxon>
    </lineage>
</organism>
<comment type="caution">
    <text evidence="1">The sequence shown here is derived from an EMBL/GenBank/DDBJ whole genome shotgun (WGS) entry which is preliminary data.</text>
</comment>
<keyword evidence="2" id="KW-1185">Reference proteome</keyword>